<evidence type="ECO:0000313" key="2">
    <source>
        <dbReference type="EMBL" id="TNN67502.1"/>
    </source>
</evidence>
<evidence type="ECO:0000313" key="3">
    <source>
        <dbReference type="Proteomes" id="UP000314294"/>
    </source>
</evidence>
<keyword evidence="1" id="KW-0812">Transmembrane</keyword>
<sequence>MEMCHRGENELQHTGNNDEIQFVALLLLPSSAATNLISALAVLDAMLLSRTLCLNRNGKVFLKDFWKVAPMKPYTMGLTDELA</sequence>
<dbReference type="AlphaFoldDB" id="A0A4Z2HRR6"/>
<keyword evidence="1" id="KW-0472">Membrane</keyword>
<keyword evidence="1" id="KW-1133">Transmembrane helix</keyword>
<dbReference type="Proteomes" id="UP000314294">
    <property type="component" value="Unassembled WGS sequence"/>
</dbReference>
<organism evidence="2 3">
    <name type="scientific">Liparis tanakae</name>
    <name type="common">Tanaka's snailfish</name>
    <dbReference type="NCBI Taxonomy" id="230148"/>
    <lineage>
        <taxon>Eukaryota</taxon>
        <taxon>Metazoa</taxon>
        <taxon>Chordata</taxon>
        <taxon>Craniata</taxon>
        <taxon>Vertebrata</taxon>
        <taxon>Euteleostomi</taxon>
        <taxon>Actinopterygii</taxon>
        <taxon>Neopterygii</taxon>
        <taxon>Teleostei</taxon>
        <taxon>Neoteleostei</taxon>
        <taxon>Acanthomorphata</taxon>
        <taxon>Eupercaria</taxon>
        <taxon>Perciformes</taxon>
        <taxon>Cottioidei</taxon>
        <taxon>Cottales</taxon>
        <taxon>Liparidae</taxon>
        <taxon>Liparis</taxon>
    </lineage>
</organism>
<accession>A0A4Z2HRR6</accession>
<name>A0A4Z2HRR6_9TELE</name>
<protein>
    <submittedName>
        <fullName evidence="2">Uncharacterized protein</fullName>
    </submittedName>
</protein>
<reference evidence="2 3" key="1">
    <citation type="submission" date="2019-03" db="EMBL/GenBank/DDBJ databases">
        <title>First draft genome of Liparis tanakae, snailfish: a comprehensive survey of snailfish specific genes.</title>
        <authorList>
            <person name="Kim W."/>
            <person name="Song I."/>
            <person name="Jeong J.-H."/>
            <person name="Kim D."/>
            <person name="Kim S."/>
            <person name="Ryu S."/>
            <person name="Song J.Y."/>
            <person name="Lee S.K."/>
        </authorList>
    </citation>
    <scope>NUCLEOTIDE SEQUENCE [LARGE SCALE GENOMIC DNA]</scope>
    <source>
        <tissue evidence="2">Muscle</tissue>
    </source>
</reference>
<proteinExistence type="predicted"/>
<gene>
    <name evidence="2" type="ORF">EYF80_022308</name>
</gene>
<evidence type="ECO:0000256" key="1">
    <source>
        <dbReference type="SAM" id="Phobius"/>
    </source>
</evidence>
<keyword evidence="3" id="KW-1185">Reference proteome</keyword>
<comment type="caution">
    <text evidence="2">The sequence shown here is derived from an EMBL/GenBank/DDBJ whole genome shotgun (WGS) entry which is preliminary data.</text>
</comment>
<feature type="transmembrane region" description="Helical" evidence="1">
    <location>
        <begin position="20"/>
        <end position="43"/>
    </location>
</feature>
<dbReference type="EMBL" id="SRLO01000203">
    <property type="protein sequence ID" value="TNN67502.1"/>
    <property type="molecule type" value="Genomic_DNA"/>
</dbReference>